<dbReference type="SUPFAM" id="SSF52172">
    <property type="entry name" value="CheY-like"/>
    <property type="match status" value="1"/>
</dbReference>
<evidence type="ECO:0000256" key="1">
    <source>
        <dbReference type="PROSITE-ProRule" id="PRU00169"/>
    </source>
</evidence>
<feature type="domain" description="Response regulatory" evidence="3">
    <location>
        <begin position="34"/>
        <end position="151"/>
    </location>
</feature>
<dbReference type="STRING" id="1082479.SAMN05216241_101257"/>
<organism evidence="4 5">
    <name type="scientific">Limimonas halophila</name>
    <dbReference type="NCBI Taxonomy" id="1082479"/>
    <lineage>
        <taxon>Bacteria</taxon>
        <taxon>Pseudomonadati</taxon>
        <taxon>Pseudomonadota</taxon>
        <taxon>Alphaproteobacteria</taxon>
        <taxon>Rhodospirillales</taxon>
        <taxon>Rhodovibrionaceae</taxon>
        <taxon>Limimonas</taxon>
    </lineage>
</organism>
<dbReference type="AlphaFoldDB" id="A0A1G7LI42"/>
<feature type="compositionally biased region" description="Low complexity" evidence="2">
    <location>
        <begin position="1"/>
        <end position="15"/>
    </location>
</feature>
<dbReference type="OrthoDB" id="7774278at2"/>
<dbReference type="InterPro" id="IPR052048">
    <property type="entry name" value="ST_Response_Regulator"/>
</dbReference>
<evidence type="ECO:0000313" key="5">
    <source>
        <dbReference type="Proteomes" id="UP000199415"/>
    </source>
</evidence>
<dbReference type="Pfam" id="PF00072">
    <property type="entry name" value="Response_reg"/>
    <property type="match status" value="1"/>
</dbReference>
<dbReference type="SMART" id="SM00448">
    <property type="entry name" value="REC"/>
    <property type="match status" value="1"/>
</dbReference>
<accession>A0A1G7LI42</accession>
<evidence type="ECO:0000256" key="2">
    <source>
        <dbReference type="SAM" id="MobiDB-lite"/>
    </source>
</evidence>
<name>A0A1G7LI42_9PROT</name>
<dbReference type="RefSeq" id="WP_090018299.1">
    <property type="nucleotide sequence ID" value="NZ_FNCE01000001.1"/>
</dbReference>
<protein>
    <submittedName>
        <fullName evidence="4">Two-component response regulator, AmiR/NasT family, consists of REC and RNA-binding antiterminator (ANTAR) domains</fullName>
    </submittedName>
</protein>
<dbReference type="PANTHER" id="PTHR43228:SF6">
    <property type="entry name" value="RESPONSE REGULATOR RECEIVER"/>
    <property type="match status" value="1"/>
</dbReference>
<reference evidence="4 5" key="1">
    <citation type="submission" date="2016-10" db="EMBL/GenBank/DDBJ databases">
        <authorList>
            <person name="de Groot N.N."/>
        </authorList>
    </citation>
    <scope>NUCLEOTIDE SEQUENCE [LARGE SCALE GENOMIC DNA]</scope>
    <source>
        <strain evidence="4 5">DSM 25584</strain>
    </source>
</reference>
<proteinExistence type="predicted"/>
<dbReference type="InterPro" id="IPR001789">
    <property type="entry name" value="Sig_transdc_resp-reg_receiver"/>
</dbReference>
<dbReference type="EMBL" id="FNCE01000001">
    <property type="protein sequence ID" value="SDF49113.1"/>
    <property type="molecule type" value="Genomic_DNA"/>
</dbReference>
<evidence type="ECO:0000259" key="3">
    <source>
        <dbReference type="PROSITE" id="PS50110"/>
    </source>
</evidence>
<dbReference type="Proteomes" id="UP000199415">
    <property type="component" value="Unassembled WGS sequence"/>
</dbReference>
<sequence>MQTAISTAPASTATTGESRPRPGYGGPAHHGTTRVLVVEDERLTALDLATRVKRMGYTVIDRIAETAAEAVSLTRETRPDVVLMDVRLKGEGDGIEAARTIERLPSAPGLVYVTAYSNADTVAQLRATACVGWCVKPVDTGKLETLLSRAVRHRGTAFTNLERRIAGLAVAGLSVQQIALATDLGKDEVLNLLPNLLRHLRAQLGDRDTQG</sequence>
<evidence type="ECO:0000313" key="4">
    <source>
        <dbReference type="EMBL" id="SDF49113.1"/>
    </source>
</evidence>
<feature type="region of interest" description="Disordered" evidence="2">
    <location>
        <begin position="1"/>
        <end position="32"/>
    </location>
</feature>
<dbReference type="PROSITE" id="PS50110">
    <property type="entry name" value="RESPONSE_REGULATORY"/>
    <property type="match status" value="1"/>
</dbReference>
<dbReference type="Gene3D" id="3.40.50.2300">
    <property type="match status" value="1"/>
</dbReference>
<keyword evidence="5" id="KW-1185">Reference proteome</keyword>
<keyword evidence="1" id="KW-0597">Phosphoprotein</keyword>
<dbReference type="GO" id="GO:0000160">
    <property type="term" value="P:phosphorelay signal transduction system"/>
    <property type="evidence" value="ECO:0007669"/>
    <property type="project" value="InterPro"/>
</dbReference>
<feature type="modified residue" description="4-aspartylphosphate" evidence="1">
    <location>
        <position position="85"/>
    </location>
</feature>
<dbReference type="PANTHER" id="PTHR43228">
    <property type="entry name" value="TWO-COMPONENT RESPONSE REGULATOR"/>
    <property type="match status" value="1"/>
</dbReference>
<gene>
    <name evidence="4" type="ORF">SAMN05216241_101257</name>
</gene>
<dbReference type="InterPro" id="IPR011006">
    <property type="entry name" value="CheY-like_superfamily"/>
</dbReference>